<evidence type="ECO:0000256" key="1">
    <source>
        <dbReference type="SAM" id="Phobius"/>
    </source>
</evidence>
<evidence type="ECO:0000313" key="2">
    <source>
        <dbReference type="EMBL" id="OXM69637.1"/>
    </source>
</evidence>
<dbReference type="RefSeq" id="WP_093946962.1">
    <property type="nucleotide sequence ID" value="NZ_NMUL01000007.1"/>
</dbReference>
<protein>
    <submittedName>
        <fullName evidence="2">Uncharacterized protein</fullName>
    </submittedName>
</protein>
<dbReference type="EMBL" id="NMUL01000007">
    <property type="protein sequence ID" value="OXM69637.1"/>
    <property type="molecule type" value="Genomic_DNA"/>
</dbReference>
<name>A0A229TEG4_9PSEU</name>
<keyword evidence="1" id="KW-0472">Membrane</keyword>
<dbReference type="OrthoDB" id="4243039at2"/>
<evidence type="ECO:0000313" key="3">
    <source>
        <dbReference type="Proteomes" id="UP000215199"/>
    </source>
</evidence>
<dbReference type="AlphaFoldDB" id="A0A229TEG4"/>
<dbReference type="Proteomes" id="UP000215199">
    <property type="component" value="Unassembled WGS sequence"/>
</dbReference>
<keyword evidence="3" id="KW-1185">Reference proteome</keyword>
<reference evidence="3" key="1">
    <citation type="submission" date="2017-07" db="EMBL/GenBank/DDBJ databases">
        <title>Comparative genome mining reveals phylogenetic distribution patterns of secondary metabolites in Amycolatopsis.</title>
        <authorList>
            <person name="Adamek M."/>
            <person name="Alanjary M."/>
            <person name="Sales-Ortells H."/>
            <person name="Goodfellow M."/>
            <person name="Bull A.T."/>
            <person name="Kalinowski J."/>
            <person name="Ziemert N."/>
        </authorList>
    </citation>
    <scope>NUCLEOTIDE SEQUENCE [LARGE SCALE GENOMIC DNA]</scope>
    <source>
        <strain evidence="3">H5</strain>
    </source>
</reference>
<proteinExistence type="predicted"/>
<sequence>MALPIFTAAVVLLVMSLLWHAVEEYRGRAVAARRRVVVSLVDDQAITGILWRRHRRLVVMRSASLVQPGREAVAMDGDVVIERDRINWVQIVGAG</sequence>
<organism evidence="2 3">
    <name type="scientific">Amycolatopsis vastitatis</name>
    <dbReference type="NCBI Taxonomy" id="1905142"/>
    <lineage>
        <taxon>Bacteria</taxon>
        <taxon>Bacillati</taxon>
        <taxon>Actinomycetota</taxon>
        <taxon>Actinomycetes</taxon>
        <taxon>Pseudonocardiales</taxon>
        <taxon>Pseudonocardiaceae</taxon>
        <taxon>Amycolatopsis</taxon>
    </lineage>
</organism>
<feature type="transmembrane region" description="Helical" evidence="1">
    <location>
        <begin position="6"/>
        <end position="25"/>
    </location>
</feature>
<comment type="caution">
    <text evidence="2">The sequence shown here is derived from an EMBL/GenBank/DDBJ whole genome shotgun (WGS) entry which is preliminary data.</text>
</comment>
<keyword evidence="1" id="KW-0812">Transmembrane</keyword>
<keyword evidence="1" id="KW-1133">Transmembrane helix</keyword>
<gene>
    <name evidence="2" type="ORF">CF165_09005</name>
</gene>
<accession>A0A229TEG4</accession>